<sequence length="325" mass="37408">MSLFPPIGTPSAHDWQQLRDALERDRLGIGEWPTWLLLIGVQASWFALLLASPWLGLWPTTVLLVPVVALWMSVQHELMHGHPTRLPWLNKLLGYGPYALWYPYALYRDSHLAHHRDEQLTLPGIDPESRYIGHAGWHRLPVPARVLRWADKTVLGRLLIGAPIALGGLAVEEGRRLRRGDRQAWLMWSTHGALCVLLLAFVEHFSAISALHYVVWVSVPALALGMLRSFYEHRPANAPEQRSVLNEAGWPWRWLFLNLNLHLVHHDLPWAPWYRLPQLYFAHRDYWLQRSGGFLVRGYGELIRRHAVRPVDSPRHPFAGTEPIA</sequence>
<dbReference type="InterPro" id="IPR005804">
    <property type="entry name" value="FA_desaturase_dom"/>
</dbReference>
<dbReference type="GO" id="GO:0006629">
    <property type="term" value="P:lipid metabolic process"/>
    <property type="evidence" value="ECO:0007669"/>
    <property type="project" value="InterPro"/>
</dbReference>
<evidence type="ECO:0000313" key="3">
    <source>
        <dbReference type="EMBL" id="QJP09249.1"/>
    </source>
</evidence>
<keyword evidence="1" id="KW-0812">Transmembrane</keyword>
<reference evidence="3 4" key="1">
    <citation type="submission" date="2020-02" db="EMBL/GenBank/DDBJ databases">
        <title>Complete genome sequence of Pseudomonas multiresinivorans ORNL1.</title>
        <authorList>
            <person name="Podar M."/>
        </authorList>
    </citation>
    <scope>NUCLEOTIDE SEQUENCE [LARGE SCALE GENOMIC DNA]</scope>
    <source>
        <strain evidence="4">populi</strain>
    </source>
</reference>
<keyword evidence="1" id="KW-1133">Transmembrane helix</keyword>
<proteinExistence type="predicted"/>
<evidence type="ECO:0000313" key="4">
    <source>
        <dbReference type="Proteomes" id="UP000502549"/>
    </source>
</evidence>
<name>A0A7Z3BLS7_9PSED</name>
<feature type="transmembrane region" description="Helical" evidence="1">
    <location>
        <begin position="208"/>
        <end position="227"/>
    </location>
</feature>
<dbReference type="EMBL" id="CP048833">
    <property type="protein sequence ID" value="QJP09249.1"/>
    <property type="molecule type" value="Genomic_DNA"/>
</dbReference>
<dbReference type="Pfam" id="PF00487">
    <property type="entry name" value="FA_desaturase"/>
    <property type="match status" value="1"/>
</dbReference>
<feature type="domain" description="Fatty acid desaturase" evidence="2">
    <location>
        <begin position="53"/>
        <end position="287"/>
    </location>
</feature>
<organism evidence="3 4">
    <name type="scientific">Pseudomonas multiresinivorans</name>
    <dbReference type="NCBI Taxonomy" id="95301"/>
    <lineage>
        <taxon>Bacteria</taxon>
        <taxon>Pseudomonadati</taxon>
        <taxon>Pseudomonadota</taxon>
        <taxon>Gammaproteobacteria</taxon>
        <taxon>Pseudomonadales</taxon>
        <taxon>Pseudomonadaceae</taxon>
        <taxon>Pseudomonas</taxon>
    </lineage>
</organism>
<dbReference type="CDD" id="cd03509">
    <property type="entry name" value="DesA_FADS-like"/>
    <property type="match status" value="1"/>
</dbReference>
<feature type="transmembrane region" description="Helical" evidence="1">
    <location>
        <begin position="57"/>
        <end position="74"/>
    </location>
</feature>
<dbReference type="KEGG" id="pmui:G4G71_15680"/>
<gene>
    <name evidence="3" type="ORF">G4G71_15680</name>
</gene>
<dbReference type="RefSeq" id="WP_169938997.1">
    <property type="nucleotide sequence ID" value="NZ_CP048833.1"/>
</dbReference>
<evidence type="ECO:0000256" key="1">
    <source>
        <dbReference type="SAM" id="Phobius"/>
    </source>
</evidence>
<keyword evidence="1" id="KW-0472">Membrane</keyword>
<dbReference type="AlphaFoldDB" id="A0A7Z3BLS7"/>
<keyword evidence="4" id="KW-1185">Reference proteome</keyword>
<feature type="transmembrane region" description="Helical" evidence="1">
    <location>
        <begin position="184"/>
        <end position="202"/>
    </location>
</feature>
<accession>A0A7Z3BLS7</accession>
<dbReference type="Proteomes" id="UP000502549">
    <property type="component" value="Chromosome"/>
</dbReference>
<protein>
    <submittedName>
        <fullName evidence="3">Fatty acid desaturase</fullName>
    </submittedName>
</protein>
<evidence type="ECO:0000259" key="2">
    <source>
        <dbReference type="Pfam" id="PF00487"/>
    </source>
</evidence>